<dbReference type="InterPro" id="IPR007861">
    <property type="entry name" value="DNA_mismatch_repair_MutS_clamp"/>
</dbReference>
<dbReference type="GO" id="GO:0030983">
    <property type="term" value="F:mismatched DNA binding"/>
    <property type="evidence" value="ECO:0007669"/>
    <property type="project" value="InterPro"/>
</dbReference>
<keyword evidence="3 10" id="KW-0547">Nucleotide-binding</keyword>
<dbReference type="InterPro" id="IPR017261">
    <property type="entry name" value="DNA_mismatch_repair_MutS/MSH"/>
</dbReference>
<dbReference type="InterPro" id="IPR007696">
    <property type="entry name" value="DNA_mismatch_repair_MutS_core"/>
</dbReference>
<evidence type="ECO:0000256" key="7">
    <source>
        <dbReference type="ARBA" id="ARBA00023204"/>
    </source>
</evidence>
<keyword evidence="6 10" id="KW-0238">DNA-binding</keyword>
<dbReference type="Gene3D" id="1.10.1420.10">
    <property type="match status" value="2"/>
</dbReference>
<protein>
    <recommendedName>
        <fullName evidence="2 9">DNA mismatch repair protein MutS</fullName>
    </recommendedName>
</protein>
<keyword evidence="4 10" id="KW-0227">DNA damage</keyword>
<dbReference type="InterPro" id="IPR007695">
    <property type="entry name" value="DNA_mismatch_repair_MutS-lik_N"/>
</dbReference>
<dbReference type="GO" id="GO:0006298">
    <property type="term" value="P:mismatch repair"/>
    <property type="evidence" value="ECO:0007669"/>
    <property type="project" value="UniProtKB-UniRule"/>
</dbReference>
<dbReference type="Proteomes" id="UP000018951">
    <property type="component" value="Unassembled WGS sequence"/>
</dbReference>
<dbReference type="InterPro" id="IPR007860">
    <property type="entry name" value="DNA_mmatch_repair_MutS_con_dom"/>
</dbReference>
<evidence type="ECO:0000256" key="3">
    <source>
        <dbReference type="ARBA" id="ARBA00022741"/>
    </source>
</evidence>
<dbReference type="PANTHER" id="PTHR11361">
    <property type="entry name" value="DNA MISMATCH REPAIR PROTEIN MUTS FAMILY MEMBER"/>
    <property type="match status" value="1"/>
</dbReference>
<accession>W2V045</accession>
<dbReference type="Pfam" id="PF05190">
    <property type="entry name" value="MutS_IV"/>
    <property type="match status" value="1"/>
</dbReference>
<keyword evidence="13" id="KW-1185">Reference proteome</keyword>
<evidence type="ECO:0000259" key="11">
    <source>
        <dbReference type="PROSITE" id="PS00486"/>
    </source>
</evidence>
<dbReference type="AlphaFoldDB" id="W2V045"/>
<evidence type="ECO:0000256" key="2">
    <source>
        <dbReference type="ARBA" id="ARBA00021982"/>
    </source>
</evidence>
<dbReference type="SMART" id="SM00534">
    <property type="entry name" value="MUTSac"/>
    <property type="match status" value="1"/>
</dbReference>
<evidence type="ECO:0000256" key="1">
    <source>
        <dbReference type="ARBA" id="ARBA00006271"/>
    </source>
</evidence>
<evidence type="ECO:0000256" key="5">
    <source>
        <dbReference type="ARBA" id="ARBA00022840"/>
    </source>
</evidence>
<dbReference type="GO" id="GO:0140664">
    <property type="term" value="F:ATP-dependent DNA damage sensor activity"/>
    <property type="evidence" value="ECO:0007669"/>
    <property type="project" value="InterPro"/>
</dbReference>
<comment type="function">
    <text evidence="8">This protein is involved in the repair of mismatches in DNA. It is possible that it carries out the mismatch recognition step. This protein has a weak ATPase activity.</text>
</comment>
<dbReference type="EMBL" id="AXCJ01000004">
    <property type="protein sequence ID" value="ETO91485.1"/>
    <property type="molecule type" value="Genomic_DNA"/>
</dbReference>
<keyword evidence="5" id="KW-0067">ATP-binding</keyword>
<dbReference type="NCBIfam" id="TIGR01070">
    <property type="entry name" value="mutS1"/>
    <property type="match status" value="1"/>
</dbReference>
<dbReference type="SUPFAM" id="SSF48334">
    <property type="entry name" value="DNA repair protein MutS, domain III"/>
    <property type="match status" value="1"/>
</dbReference>
<evidence type="ECO:0000313" key="13">
    <source>
        <dbReference type="Proteomes" id="UP000018951"/>
    </source>
</evidence>
<dbReference type="Gene3D" id="3.40.50.300">
    <property type="entry name" value="P-loop containing nucleotide triphosphate hydrolases"/>
    <property type="match status" value="1"/>
</dbReference>
<reference evidence="12 13" key="1">
    <citation type="journal article" date="2013" name="PLoS ONE">
        <title>Bacterial endosymbiosis in a chordate host: long-term co-evolution and conservation of secondary metabolism.</title>
        <authorList>
            <person name="Kwan J.C."/>
            <person name="Schmidt E.W."/>
        </authorList>
    </citation>
    <scope>NUCLEOTIDE SEQUENCE [LARGE SCALE GENOMIC DNA]</scope>
    <source>
        <strain evidence="13">L6</strain>
    </source>
</reference>
<dbReference type="PANTHER" id="PTHR11361:SF34">
    <property type="entry name" value="DNA MISMATCH REPAIR PROTEIN MSH1, MITOCHONDRIAL"/>
    <property type="match status" value="1"/>
</dbReference>
<gene>
    <name evidence="12" type="primary">mutS</name>
    <name evidence="12" type="ORF">P857_55</name>
</gene>
<evidence type="ECO:0000313" key="12">
    <source>
        <dbReference type="EMBL" id="ETO91485.1"/>
    </source>
</evidence>
<dbReference type="NCBIfam" id="NF003810">
    <property type="entry name" value="PRK05399.1"/>
    <property type="match status" value="1"/>
</dbReference>
<evidence type="ECO:0000256" key="9">
    <source>
        <dbReference type="NCBIfam" id="TIGR01070"/>
    </source>
</evidence>
<dbReference type="PATRIC" id="fig|1401685.3.peg.470"/>
<dbReference type="PIRSF" id="PIRSF037677">
    <property type="entry name" value="DNA_mis_repair_Msh6"/>
    <property type="match status" value="1"/>
</dbReference>
<dbReference type="GO" id="GO:0005524">
    <property type="term" value="F:ATP binding"/>
    <property type="evidence" value="ECO:0007669"/>
    <property type="project" value="UniProtKB-UniRule"/>
</dbReference>
<comment type="similarity">
    <text evidence="1 10">Belongs to the DNA mismatch repair MutS family.</text>
</comment>
<dbReference type="Gene3D" id="3.40.1170.10">
    <property type="entry name" value="DNA repair protein MutS, domain I"/>
    <property type="match status" value="1"/>
</dbReference>
<organism evidence="12 13">
    <name type="scientific">Candidatus Xenolissoclinum pacificiensis L6</name>
    <dbReference type="NCBI Taxonomy" id="1401685"/>
    <lineage>
        <taxon>Bacteria</taxon>
        <taxon>Pseudomonadati</taxon>
        <taxon>Pseudomonadota</taxon>
        <taxon>Alphaproteobacteria</taxon>
        <taxon>Rickettsiales</taxon>
        <taxon>Anaplasmataceae</taxon>
        <taxon>Candidatus Xenolissoclinum</taxon>
    </lineage>
</organism>
<dbReference type="InterPro" id="IPR000432">
    <property type="entry name" value="DNA_mismatch_repair_MutS_C"/>
</dbReference>
<evidence type="ECO:0000256" key="6">
    <source>
        <dbReference type="ARBA" id="ARBA00023125"/>
    </source>
</evidence>
<comment type="caution">
    <text evidence="12">The sequence shown here is derived from an EMBL/GenBank/DDBJ whole genome shotgun (WGS) entry which is preliminary data.</text>
</comment>
<evidence type="ECO:0000256" key="4">
    <source>
        <dbReference type="ARBA" id="ARBA00022763"/>
    </source>
</evidence>
<dbReference type="SMART" id="SM00533">
    <property type="entry name" value="MUTSd"/>
    <property type="match status" value="1"/>
</dbReference>
<dbReference type="InterPro" id="IPR045076">
    <property type="entry name" value="MutS"/>
</dbReference>
<proteinExistence type="inferred from homology"/>
<dbReference type="PROSITE" id="PS00486">
    <property type="entry name" value="DNA_MISMATCH_REPAIR_2"/>
    <property type="match status" value="1"/>
</dbReference>
<dbReference type="InterPro" id="IPR036678">
    <property type="entry name" value="MutS_con_dom_sf"/>
</dbReference>
<dbReference type="Pfam" id="PF01624">
    <property type="entry name" value="MutS_I"/>
    <property type="match status" value="1"/>
</dbReference>
<dbReference type="InterPro" id="IPR005748">
    <property type="entry name" value="DNA_mismatch_repair_MutS"/>
</dbReference>
<dbReference type="Pfam" id="PF05188">
    <property type="entry name" value="MutS_II"/>
    <property type="match status" value="1"/>
</dbReference>
<dbReference type="SUPFAM" id="SSF55271">
    <property type="entry name" value="DNA repair protein MutS, domain I"/>
    <property type="match status" value="1"/>
</dbReference>
<dbReference type="InterPro" id="IPR016151">
    <property type="entry name" value="DNA_mismatch_repair_MutS_N"/>
</dbReference>
<keyword evidence="7 10" id="KW-0234">DNA repair</keyword>
<name>W2V045_9RICK</name>
<dbReference type="SUPFAM" id="SSF53150">
    <property type="entry name" value="DNA repair protein MutS, domain II"/>
    <property type="match status" value="1"/>
</dbReference>
<sequence length="810" mass="92608">MKKKIDKKISITEHYFSIKKQYNDAILFYRLGDFYEIFGEDAIKVSKILSIVLTHRGKLQNSRVEMCGVPHHSSRVYISKLLKSGLKVAICEQMESAEEAKSRGCNSVIKREVVRVFTPGTAIDDDMISNDRNNYIVSIVIEKEEIFSIAYVDISSKDFFYQSQISYQELYSVLVALHPSESLLSDKLAQDTKISHMMASMNIMMTSYDESYFSYNRSRHTILEHYSIADEKVLDIPNRTTLCAIGSIIEYIVSTQIGNMYVLDYPINRQEMSRMSIDASVIKSLELFETVERKHKGSVISTLDRTITVEGKRLLKTILLNPLCVPEDIEARLDVVEYYVQNTQKRILISELLSEASDLERLVSRFVLGYTKPYDLVLLKHELQNIISISKLMESNISNNPSLLQGIYENLSFSHELFEKLCRFVNDNIEKNADSYYVNITHHEKLNLLNEKVCQLESQVQGLMNEYRNDTGIIGLKITNNNLIGYYVEVPVKYEIKDERFIRKQGLSQVTRYTTVELIQLESEIIACKIEYKNLENEVLSELSEEVKNCSEVLYRLARNRAYLDVLISFSSLSTCYDFVRPVLDNSLSIDIIGGQHPSFLDVDNFMVNDLRFSDDNNISILTGPNMAGKSTFLRQNMMIIIMAQSGMFVPAKSARIGIVDKIFSRVGAYDNISRGYSTFMIEMVETAFILNNATDRSFIILDEVGRGTSLYDGLAIAQSTIEYLLLYSKSRVLFATHYKELSDLATKHKLISCLCLNVKVDDGKMYFTYKVKEGVSDKSYGIYVAKLAGAPKFLLERAQEILSKYELSE</sequence>
<dbReference type="SUPFAM" id="SSF52540">
    <property type="entry name" value="P-loop containing nucleoside triphosphate hydrolases"/>
    <property type="match status" value="1"/>
</dbReference>
<dbReference type="InterPro" id="IPR036187">
    <property type="entry name" value="DNA_mismatch_repair_MutS_sf"/>
</dbReference>
<dbReference type="Gene3D" id="3.30.420.110">
    <property type="entry name" value="MutS, connector domain"/>
    <property type="match status" value="1"/>
</dbReference>
<dbReference type="STRING" id="1401685.P857_55"/>
<evidence type="ECO:0000256" key="10">
    <source>
        <dbReference type="RuleBase" id="RU003756"/>
    </source>
</evidence>
<feature type="domain" description="DNA mismatch repair proteins mutS family" evidence="11">
    <location>
        <begin position="698"/>
        <end position="714"/>
    </location>
</feature>
<dbReference type="Pfam" id="PF00488">
    <property type="entry name" value="MutS_V"/>
    <property type="match status" value="1"/>
</dbReference>
<evidence type="ECO:0000256" key="8">
    <source>
        <dbReference type="ARBA" id="ARBA00024647"/>
    </source>
</evidence>
<dbReference type="Pfam" id="PF05192">
    <property type="entry name" value="MutS_III"/>
    <property type="match status" value="1"/>
</dbReference>
<dbReference type="InterPro" id="IPR027417">
    <property type="entry name" value="P-loop_NTPase"/>
</dbReference>